<dbReference type="InterPro" id="IPR036259">
    <property type="entry name" value="MFS_trans_sf"/>
</dbReference>
<evidence type="ECO:0000256" key="2">
    <source>
        <dbReference type="SAM" id="Phobius"/>
    </source>
</evidence>
<feature type="transmembrane region" description="Helical" evidence="2">
    <location>
        <begin position="46"/>
        <end position="65"/>
    </location>
</feature>
<proteinExistence type="inferred from homology"/>
<dbReference type="SUPFAM" id="SSF103473">
    <property type="entry name" value="MFS general substrate transporter"/>
    <property type="match status" value="1"/>
</dbReference>
<reference evidence="3" key="2">
    <citation type="submission" date="2020-06" db="EMBL/GenBank/DDBJ databases">
        <title>Helianthus annuus Genome sequencing and assembly Release 2.</title>
        <authorList>
            <person name="Gouzy J."/>
            <person name="Langlade N."/>
            <person name="Munos S."/>
        </authorList>
    </citation>
    <scope>NUCLEOTIDE SEQUENCE</scope>
    <source>
        <tissue evidence="3">Leaves</tissue>
    </source>
</reference>
<comment type="caution">
    <text evidence="3">The sequence shown here is derived from an EMBL/GenBank/DDBJ whole genome shotgun (WGS) entry which is preliminary data.</text>
</comment>
<evidence type="ECO:0000313" key="4">
    <source>
        <dbReference type="Proteomes" id="UP000215914"/>
    </source>
</evidence>
<protein>
    <submittedName>
        <fullName evidence="3">ABC-type phosphate transporter</fullName>
    </submittedName>
</protein>
<dbReference type="Gramene" id="mRNA:HanXRQr2_Chr16g0735241">
    <property type="protein sequence ID" value="mRNA:HanXRQr2_Chr16g0735241"/>
    <property type="gene ID" value="HanXRQr2_Chr16g0735241"/>
</dbReference>
<comment type="similarity">
    <text evidence="1">Belongs to the major facilitator superfamily. Phosphate:H(+) symporter (TC 2.A.1.9) family.</text>
</comment>
<dbReference type="AlphaFoldDB" id="A0A9K3DP10"/>
<keyword evidence="4" id="KW-1185">Reference proteome</keyword>
<name>A0A9K3DP10_HELAN</name>
<reference evidence="3" key="1">
    <citation type="journal article" date="2017" name="Nature">
        <title>The sunflower genome provides insights into oil metabolism, flowering and Asterid evolution.</title>
        <authorList>
            <person name="Badouin H."/>
            <person name="Gouzy J."/>
            <person name="Grassa C.J."/>
            <person name="Murat F."/>
            <person name="Staton S.E."/>
            <person name="Cottret L."/>
            <person name="Lelandais-Briere C."/>
            <person name="Owens G.L."/>
            <person name="Carrere S."/>
            <person name="Mayjonade B."/>
            <person name="Legrand L."/>
            <person name="Gill N."/>
            <person name="Kane N.C."/>
            <person name="Bowers J.E."/>
            <person name="Hubner S."/>
            <person name="Bellec A."/>
            <person name="Berard A."/>
            <person name="Berges H."/>
            <person name="Blanchet N."/>
            <person name="Boniface M.C."/>
            <person name="Brunel D."/>
            <person name="Catrice O."/>
            <person name="Chaidir N."/>
            <person name="Claudel C."/>
            <person name="Donnadieu C."/>
            <person name="Faraut T."/>
            <person name="Fievet G."/>
            <person name="Helmstetter N."/>
            <person name="King M."/>
            <person name="Knapp S.J."/>
            <person name="Lai Z."/>
            <person name="Le Paslier M.C."/>
            <person name="Lippi Y."/>
            <person name="Lorenzon L."/>
            <person name="Mandel J.R."/>
            <person name="Marage G."/>
            <person name="Marchand G."/>
            <person name="Marquand E."/>
            <person name="Bret-Mestries E."/>
            <person name="Morien E."/>
            <person name="Nambeesan S."/>
            <person name="Nguyen T."/>
            <person name="Pegot-Espagnet P."/>
            <person name="Pouilly N."/>
            <person name="Raftis F."/>
            <person name="Sallet E."/>
            <person name="Schiex T."/>
            <person name="Thomas J."/>
            <person name="Vandecasteele C."/>
            <person name="Vares D."/>
            <person name="Vear F."/>
            <person name="Vautrin S."/>
            <person name="Crespi M."/>
            <person name="Mangin B."/>
            <person name="Burke J.M."/>
            <person name="Salse J."/>
            <person name="Munos S."/>
            <person name="Vincourt P."/>
            <person name="Rieseberg L.H."/>
            <person name="Langlade N.B."/>
        </authorList>
    </citation>
    <scope>NUCLEOTIDE SEQUENCE</scope>
    <source>
        <tissue evidence="3">Leaves</tissue>
    </source>
</reference>
<evidence type="ECO:0000256" key="1">
    <source>
        <dbReference type="ARBA" id="ARBA00044504"/>
    </source>
</evidence>
<feature type="transmembrane region" description="Helical" evidence="2">
    <location>
        <begin position="85"/>
        <end position="107"/>
    </location>
</feature>
<organism evidence="3 4">
    <name type="scientific">Helianthus annuus</name>
    <name type="common">Common sunflower</name>
    <dbReference type="NCBI Taxonomy" id="4232"/>
    <lineage>
        <taxon>Eukaryota</taxon>
        <taxon>Viridiplantae</taxon>
        <taxon>Streptophyta</taxon>
        <taxon>Embryophyta</taxon>
        <taxon>Tracheophyta</taxon>
        <taxon>Spermatophyta</taxon>
        <taxon>Magnoliopsida</taxon>
        <taxon>eudicotyledons</taxon>
        <taxon>Gunneridae</taxon>
        <taxon>Pentapetalae</taxon>
        <taxon>asterids</taxon>
        <taxon>campanulids</taxon>
        <taxon>Asterales</taxon>
        <taxon>Asteraceae</taxon>
        <taxon>Asteroideae</taxon>
        <taxon>Heliantheae alliance</taxon>
        <taxon>Heliantheae</taxon>
        <taxon>Helianthus</taxon>
    </lineage>
</organism>
<keyword evidence="2" id="KW-1133">Transmembrane helix</keyword>
<gene>
    <name evidence="3" type="ORF">HanXRQr2_Chr16g0735241</name>
</gene>
<accession>A0A9K3DP10</accession>
<dbReference type="Proteomes" id="UP000215914">
    <property type="component" value="Unassembled WGS sequence"/>
</dbReference>
<sequence length="128" mass="14315">MDHFAIQLMGFFFMTIFMFVVAIPYHHRTKDENPEIFSARLHSTCHGIFVAAGKAAAIVGAYGFLYASESTYPKKTDASYPTSIGIRYILIILAVVHALGLSFTFLVPEPNGQSFKEMSGENEEEREL</sequence>
<keyword evidence="2" id="KW-0472">Membrane</keyword>
<dbReference type="EMBL" id="MNCJ02000331">
    <property type="protein sequence ID" value="KAF5758940.1"/>
    <property type="molecule type" value="Genomic_DNA"/>
</dbReference>
<evidence type="ECO:0000313" key="3">
    <source>
        <dbReference type="EMBL" id="KAF5758940.1"/>
    </source>
</evidence>
<feature type="transmembrane region" description="Helical" evidence="2">
    <location>
        <begin position="6"/>
        <end position="25"/>
    </location>
</feature>
<keyword evidence="2" id="KW-0812">Transmembrane</keyword>
<dbReference type="Gene3D" id="1.20.1250.20">
    <property type="entry name" value="MFS general substrate transporter like domains"/>
    <property type="match status" value="1"/>
</dbReference>